<proteinExistence type="predicted"/>
<accession>A0A0V0I3L4</accession>
<sequence length="84" mass="9453">MTFSILKAKSYHPTFKTGSGIMTTDLPPAFEDNGYNLYISHSHYVSSYKNTLLFCQQTSTTLCSSFDQLMLLLSRNISSPLPFC</sequence>
<name>A0A0V0I3L4_SOLCH</name>
<dbReference type="AlphaFoldDB" id="A0A0V0I3L4"/>
<protein>
    <submittedName>
        <fullName evidence="1">Putative ovule protein</fullName>
    </submittedName>
</protein>
<evidence type="ECO:0000313" key="1">
    <source>
        <dbReference type="EMBL" id="JAP27172.1"/>
    </source>
</evidence>
<organism evidence="1">
    <name type="scientific">Solanum chacoense</name>
    <name type="common">Chaco potato</name>
    <dbReference type="NCBI Taxonomy" id="4108"/>
    <lineage>
        <taxon>Eukaryota</taxon>
        <taxon>Viridiplantae</taxon>
        <taxon>Streptophyta</taxon>
        <taxon>Embryophyta</taxon>
        <taxon>Tracheophyta</taxon>
        <taxon>Spermatophyta</taxon>
        <taxon>Magnoliopsida</taxon>
        <taxon>eudicotyledons</taxon>
        <taxon>Gunneridae</taxon>
        <taxon>Pentapetalae</taxon>
        <taxon>asterids</taxon>
        <taxon>lamiids</taxon>
        <taxon>Solanales</taxon>
        <taxon>Solanaceae</taxon>
        <taxon>Solanoideae</taxon>
        <taxon>Solaneae</taxon>
        <taxon>Solanum</taxon>
    </lineage>
</organism>
<dbReference type="EMBL" id="GEDG01011451">
    <property type="protein sequence ID" value="JAP27172.1"/>
    <property type="molecule type" value="Transcribed_RNA"/>
</dbReference>
<reference evidence="1" key="1">
    <citation type="submission" date="2015-12" db="EMBL/GenBank/DDBJ databases">
        <title>Gene expression during late stages of embryo sac development: a critical building block for successful pollen-pistil interactions.</title>
        <authorList>
            <person name="Liu Y."/>
            <person name="Joly V."/>
            <person name="Sabar M."/>
            <person name="Matton D.P."/>
        </authorList>
    </citation>
    <scope>NUCLEOTIDE SEQUENCE</scope>
</reference>